<dbReference type="SUPFAM" id="SSF52029">
    <property type="entry name" value="GroEL apical domain-like"/>
    <property type="match status" value="1"/>
</dbReference>
<dbReference type="AlphaFoldDB" id="A0A182SBM9"/>
<proteinExistence type="inferred from homology"/>
<dbReference type="InterPro" id="IPR027410">
    <property type="entry name" value="TCP-1-like_intermed_sf"/>
</dbReference>
<organism evidence="10 11">
    <name type="scientific">Anopheles maculatus</name>
    <dbReference type="NCBI Taxonomy" id="74869"/>
    <lineage>
        <taxon>Eukaryota</taxon>
        <taxon>Metazoa</taxon>
        <taxon>Ecdysozoa</taxon>
        <taxon>Arthropoda</taxon>
        <taxon>Hexapoda</taxon>
        <taxon>Insecta</taxon>
        <taxon>Pterygota</taxon>
        <taxon>Neoptera</taxon>
        <taxon>Endopterygota</taxon>
        <taxon>Diptera</taxon>
        <taxon>Nematocera</taxon>
        <taxon>Culicoidea</taxon>
        <taxon>Culicidae</taxon>
        <taxon>Anophelinae</taxon>
        <taxon>Anopheles</taxon>
        <taxon>Anopheles maculatus group</taxon>
    </lineage>
</organism>
<dbReference type="SUPFAM" id="SSF54849">
    <property type="entry name" value="GroEL-intermediate domain like"/>
    <property type="match status" value="1"/>
</dbReference>
<dbReference type="Proteomes" id="UP000075901">
    <property type="component" value="Unassembled WGS sequence"/>
</dbReference>
<dbReference type="Gene3D" id="3.30.260.10">
    <property type="entry name" value="TCP-1-like chaperonin intermediate domain"/>
    <property type="match status" value="1"/>
</dbReference>
<sequence length="557" mass="59466">MSTVASALSLAGNRSSGAPVRTQNVMAASSIANIVKSSLGPVGLDKMLVDDIGDVTVTNDGATILKLLEVEHPAAKVLCELAQLQDEEVGDGTTSVVIIAAELLKNADELVKQKIHPTSIIAGYRLACKEACKYISEHLTAPVDDLGRETLINVAKTSMSSKIIGADADYFATMVVDAAQAVKILDPKGNPAYPIKAVNVLKAHGKSARESMLVQGYALNCTIASQQMPKKIVNAKIACLDFSLQKTKMKLGVQVLITDPEKLDGIRARELDITKEKIEKILATGVNVVLCSGGIDDLCLKYFVEAGAMAVRRVKKADLKRIAKATGAAYLTSLTNMEGEESFEASYVGEAAEVVQEFICDDELILIRGPKARTAASIILRGPNDFYCDEMERSIHDALCVAKRVLEGKKVVAGGGCVEAALSIYLENFATSLSSREQLAIAEFAKSLLVIPKTLAVNAAKDATDLVAKLRAYHNSSQTVVDHAQLKWYGLDLIEGVVKDNKKAGVLEPAMSKIKSLKFATEAAITILRIDDMIVLNPEEKGGKNYGDACAAGELDG</sequence>
<evidence type="ECO:0000256" key="4">
    <source>
        <dbReference type="ARBA" id="ARBA00022490"/>
    </source>
</evidence>
<dbReference type="PROSITE" id="PS00750">
    <property type="entry name" value="TCP1_1"/>
    <property type="match status" value="1"/>
</dbReference>
<keyword evidence="11" id="KW-1185">Reference proteome</keyword>
<dbReference type="SUPFAM" id="SSF48592">
    <property type="entry name" value="GroEL equatorial domain-like"/>
    <property type="match status" value="1"/>
</dbReference>
<evidence type="ECO:0000256" key="5">
    <source>
        <dbReference type="ARBA" id="ARBA00022741"/>
    </source>
</evidence>
<reference evidence="11" key="1">
    <citation type="submission" date="2013-09" db="EMBL/GenBank/DDBJ databases">
        <title>The Genome Sequence of Anopheles maculatus species B.</title>
        <authorList>
            <consortium name="The Broad Institute Genomics Platform"/>
            <person name="Neafsey D.E."/>
            <person name="Besansky N."/>
            <person name="Howell P."/>
            <person name="Walton C."/>
            <person name="Young S.K."/>
            <person name="Zeng Q."/>
            <person name="Gargeya S."/>
            <person name="Fitzgerald M."/>
            <person name="Haas B."/>
            <person name="Abouelleil A."/>
            <person name="Allen A.W."/>
            <person name="Alvarado L."/>
            <person name="Arachchi H.M."/>
            <person name="Berlin A.M."/>
            <person name="Chapman S.B."/>
            <person name="Gainer-Dewar J."/>
            <person name="Goldberg J."/>
            <person name="Griggs A."/>
            <person name="Gujja S."/>
            <person name="Hansen M."/>
            <person name="Howarth C."/>
            <person name="Imamovic A."/>
            <person name="Ireland A."/>
            <person name="Larimer J."/>
            <person name="McCowan C."/>
            <person name="Murphy C."/>
            <person name="Pearson M."/>
            <person name="Poon T.W."/>
            <person name="Priest M."/>
            <person name="Roberts A."/>
            <person name="Saif S."/>
            <person name="Shea T."/>
            <person name="Sisk P."/>
            <person name="Sykes S."/>
            <person name="Wortman J."/>
            <person name="Nusbaum C."/>
            <person name="Birren B."/>
        </authorList>
    </citation>
    <scope>NUCLEOTIDE SEQUENCE [LARGE SCALE GENOMIC DNA]</scope>
    <source>
        <strain evidence="11">maculatus3</strain>
    </source>
</reference>
<dbReference type="EnsemblMetazoa" id="AMAM003536-RA">
    <property type="protein sequence ID" value="AMAM003536-PA"/>
    <property type="gene ID" value="AMAM003536"/>
</dbReference>
<keyword evidence="5 9" id="KW-0547">Nucleotide-binding</keyword>
<dbReference type="FunFam" id="3.50.7.10:FF:000009">
    <property type="entry name" value="T-complex protein 1 subunit alpha"/>
    <property type="match status" value="1"/>
</dbReference>
<dbReference type="InterPro" id="IPR012715">
    <property type="entry name" value="Chap_CCT_alpha"/>
</dbReference>
<keyword evidence="4" id="KW-0963">Cytoplasm</keyword>
<dbReference type="GO" id="GO:0051082">
    <property type="term" value="F:unfolded protein binding"/>
    <property type="evidence" value="ECO:0007669"/>
    <property type="project" value="InterPro"/>
</dbReference>
<dbReference type="GO" id="GO:0140662">
    <property type="term" value="F:ATP-dependent protein folding chaperone"/>
    <property type="evidence" value="ECO:0007669"/>
    <property type="project" value="InterPro"/>
</dbReference>
<dbReference type="InterPro" id="IPR002194">
    <property type="entry name" value="Chaperonin_TCP-1_CS"/>
</dbReference>
<accession>A0A182SBM9</accession>
<dbReference type="FunFam" id="1.10.560.10:FF:000070">
    <property type="entry name" value="Uncharacterized protein"/>
    <property type="match status" value="1"/>
</dbReference>
<dbReference type="CDD" id="cd03335">
    <property type="entry name" value="TCP1_alpha"/>
    <property type="match status" value="1"/>
</dbReference>
<evidence type="ECO:0000256" key="7">
    <source>
        <dbReference type="ARBA" id="ARBA00023186"/>
    </source>
</evidence>
<evidence type="ECO:0000256" key="9">
    <source>
        <dbReference type="RuleBase" id="RU004187"/>
    </source>
</evidence>
<dbReference type="PANTHER" id="PTHR11353">
    <property type="entry name" value="CHAPERONIN"/>
    <property type="match status" value="1"/>
</dbReference>
<evidence type="ECO:0000256" key="8">
    <source>
        <dbReference type="ARBA" id="ARBA00030049"/>
    </source>
</evidence>
<dbReference type="PROSITE" id="PS00751">
    <property type="entry name" value="TCP1_2"/>
    <property type="match status" value="1"/>
</dbReference>
<reference evidence="10" key="2">
    <citation type="submission" date="2020-05" db="UniProtKB">
        <authorList>
            <consortium name="EnsemblMetazoa"/>
        </authorList>
    </citation>
    <scope>IDENTIFICATION</scope>
    <source>
        <strain evidence="10">maculatus3</strain>
    </source>
</reference>
<dbReference type="InterPro" id="IPR027409">
    <property type="entry name" value="GroEL-like_apical_dom_sf"/>
</dbReference>
<name>A0A182SBM9_9DIPT</name>
<keyword evidence="6 9" id="KW-0067">ATP-binding</keyword>
<evidence type="ECO:0000256" key="3">
    <source>
        <dbReference type="ARBA" id="ARBA00014424"/>
    </source>
</evidence>
<dbReference type="Gene3D" id="3.50.7.10">
    <property type="entry name" value="GroEL"/>
    <property type="match status" value="1"/>
</dbReference>
<dbReference type="InterPro" id="IPR002423">
    <property type="entry name" value="Cpn60/GroEL/TCP-1"/>
</dbReference>
<evidence type="ECO:0000313" key="10">
    <source>
        <dbReference type="EnsemblMetazoa" id="AMAM003536-PA"/>
    </source>
</evidence>
<dbReference type="GO" id="GO:0005524">
    <property type="term" value="F:ATP binding"/>
    <property type="evidence" value="ECO:0007669"/>
    <property type="project" value="UniProtKB-KW"/>
</dbReference>
<dbReference type="NCBIfam" id="TIGR02340">
    <property type="entry name" value="chap_CCT_alpha"/>
    <property type="match status" value="1"/>
</dbReference>
<evidence type="ECO:0000256" key="2">
    <source>
        <dbReference type="ARBA" id="ARBA00008020"/>
    </source>
</evidence>
<dbReference type="InterPro" id="IPR054827">
    <property type="entry name" value="thermosome_alpha"/>
</dbReference>
<evidence type="ECO:0000313" key="11">
    <source>
        <dbReference type="Proteomes" id="UP000075901"/>
    </source>
</evidence>
<evidence type="ECO:0000256" key="1">
    <source>
        <dbReference type="ARBA" id="ARBA00004496"/>
    </source>
</evidence>
<comment type="subcellular location">
    <subcellularLocation>
        <location evidence="1">Cytoplasm</location>
    </subcellularLocation>
</comment>
<dbReference type="GO" id="GO:0016887">
    <property type="term" value="F:ATP hydrolysis activity"/>
    <property type="evidence" value="ECO:0007669"/>
    <property type="project" value="InterPro"/>
</dbReference>
<dbReference type="NCBIfam" id="NF041082">
    <property type="entry name" value="thermosome_alpha"/>
    <property type="match status" value="1"/>
</dbReference>
<dbReference type="PROSITE" id="PS00995">
    <property type="entry name" value="TCP1_3"/>
    <property type="match status" value="1"/>
</dbReference>
<dbReference type="NCBIfam" id="NF041083">
    <property type="entry name" value="thermosome_beta"/>
    <property type="match status" value="1"/>
</dbReference>
<dbReference type="Gene3D" id="1.10.560.10">
    <property type="entry name" value="GroEL-like equatorial domain"/>
    <property type="match status" value="1"/>
</dbReference>
<dbReference type="PRINTS" id="PR00304">
    <property type="entry name" value="TCOMPLEXTCP1"/>
</dbReference>
<dbReference type="GO" id="GO:0005737">
    <property type="term" value="C:cytoplasm"/>
    <property type="evidence" value="ECO:0007669"/>
    <property type="project" value="UniProtKB-SubCell"/>
</dbReference>
<dbReference type="Pfam" id="PF00118">
    <property type="entry name" value="Cpn60_TCP1"/>
    <property type="match status" value="1"/>
</dbReference>
<protein>
    <recommendedName>
        <fullName evidence="3">T-complex protein 1 subunit alpha</fullName>
    </recommendedName>
    <alternativeName>
        <fullName evidence="8">CCT-alpha</fullName>
    </alternativeName>
</protein>
<dbReference type="InterPro" id="IPR027413">
    <property type="entry name" value="GROEL-like_equatorial_sf"/>
</dbReference>
<dbReference type="InterPro" id="IPR017998">
    <property type="entry name" value="Chaperone_TCP-1"/>
</dbReference>
<dbReference type="VEuPathDB" id="VectorBase:AMAM003536"/>
<comment type="similarity">
    <text evidence="2 9">Belongs to the TCP-1 chaperonin family.</text>
</comment>
<dbReference type="InterPro" id="IPR053374">
    <property type="entry name" value="TCP-1_chaperonin"/>
</dbReference>
<evidence type="ECO:0000256" key="6">
    <source>
        <dbReference type="ARBA" id="ARBA00022840"/>
    </source>
</evidence>
<keyword evidence="7 9" id="KW-0143">Chaperone</keyword>